<dbReference type="AlphaFoldDB" id="A0A645JGD5"/>
<sequence>MKKAQYFITCNELPMFTVNEATPDYLRKILSQPVKQKKEDGQLAIIFPD</sequence>
<gene>
    <name evidence="1" type="ORF">SDC9_210265</name>
</gene>
<comment type="caution">
    <text evidence="1">The sequence shown here is derived from an EMBL/GenBank/DDBJ whole genome shotgun (WGS) entry which is preliminary data.</text>
</comment>
<evidence type="ECO:0000313" key="1">
    <source>
        <dbReference type="EMBL" id="MPN62516.1"/>
    </source>
</evidence>
<reference evidence="1" key="1">
    <citation type="submission" date="2019-08" db="EMBL/GenBank/DDBJ databases">
        <authorList>
            <person name="Kucharzyk K."/>
            <person name="Murdoch R.W."/>
            <person name="Higgins S."/>
            <person name="Loffler F."/>
        </authorList>
    </citation>
    <scope>NUCLEOTIDE SEQUENCE</scope>
</reference>
<proteinExistence type="predicted"/>
<accession>A0A645JGD5</accession>
<name>A0A645JGD5_9ZZZZ</name>
<protein>
    <submittedName>
        <fullName evidence="1">Uncharacterized protein</fullName>
    </submittedName>
</protein>
<organism evidence="1">
    <name type="scientific">bioreactor metagenome</name>
    <dbReference type="NCBI Taxonomy" id="1076179"/>
    <lineage>
        <taxon>unclassified sequences</taxon>
        <taxon>metagenomes</taxon>
        <taxon>ecological metagenomes</taxon>
    </lineage>
</organism>
<dbReference type="EMBL" id="VSSQ01140627">
    <property type="protein sequence ID" value="MPN62516.1"/>
    <property type="molecule type" value="Genomic_DNA"/>
</dbReference>